<evidence type="ECO:0000259" key="2">
    <source>
        <dbReference type="Pfam" id="PF20605"/>
    </source>
</evidence>
<dbReference type="Proteomes" id="UP000221538">
    <property type="component" value="Unassembled WGS sequence"/>
</dbReference>
<evidence type="ECO:0000313" key="4">
    <source>
        <dbReference type="Proteomes" id="UP000221538"/>
    </source>
</evidence>
<proteinExistence type="predicted"/>
<evidence type="ECO:0000256" key="1">
    <source>
        <dbReference type="SAM" id="MobiDB-lite"/>
    </source>
</evidence>
<reference evidence="3 4" key="1">
    <citation type="journal article" date="2013" name="Biodegradation">
        <title>Occurrence of 4-tert-butylphenol (4-t-BP) biodegradation in an aquatic sample caused by the presence of Spirodela polyrrhiza and isolation of a 4-t-BP-utilizing bacterium.</title>
        <authorList>
            <person name="Ogata Y."/>
            <person name="Toyama T."/>
            <person name="Yu N."/>
            <person name="Wang X."/>
            <person name="Sei K."/>
            <person name="Ike M."/>
        </authorList>
    </citation>
    <scope>NUCLEOTIDE SEQUENCE [LARGE SCALE GENOMIC DNA]</scope>
    <source>
        <strain evidence="3 4">OMI</strain>
    </source>
</reference>
<organism evidence="3 4">
    <name type="scientific">Sphingobium fuliginis (strain ATCC 27551)</name>
    <dbReference type="NCBI Taxonomy" id="336203"/>
    <lineage>
        <taxon>Bacteria</taxon>
        <taxon>Pseudomonadati</taxon>
        <taxon>Pseudomonadota</taxon>
        <taxon>Alphaproteobacteria</taxon>
        <taxon>Sphingomonadales</taxon>
        <taxon>Sphingomonadaceae</taxon>
        <taxon>Sphingobium</taxon>
    </lineage>
</organism>
<reference evidence="3 4" key="2">
    <citation type="journal article" date="2013" name="Environ. Sci. Technol.">
        <title>The 4-tert-butylphenol-utilizing bacterium Sphingobium fuliginis OMI can degrade bisphenols via phenolic ring hydroxylation and meta-cleavage pathway.</title>
        <authorList>
            <person name="Ogata Y."/>
            <person name="Goda S."/>
            <person name="Toyama T."/>
            <person name="Sei K."/>
            <person name="Ike M."/>
        </authorList>
    </citation>
    <scope>NUCLEOTIDE SEQUENCE [LARGE SCALE GENOMIC DNA]</scope>
    <source>
        <strain evidence="3 4">OMI</strain>
    </source>
</reference>
<dbReference type="RefSeq" id="WP_231727548.1">
    <property type="nucleotide sequence ID" value="NZ_BEWI01000026.1"/>
</dbReference>
<comment type="caution">
    <text evidence="3">The sequence shown here is derived from an EMBL/GenBank/DDBJ whole genome shotgun (WGS) entry which is preliminary data.</text>
</comment>
<protein>
    <recommendedName>
        <fullName evidence="2">Antitoxin-like ribbon-helix-helix domain-containing protein</fullName>
    </recommendedName>
</protein>
<name>A0A292Z8I9_SPHSA</name>
<dbReference type="Pfam" id="PF20605">
    <property type="entry name" value="Antitox_RHH"/>
    <property type="match status" value="1"/>
</dbReference>
<accession>A0A292Z8I9</accession>
<dbReference type="InterPro" id="IPR046765">
    <property type="entry name" value="Antitox_RHH"/>
</dbReference>
<dbReference type="AlphaFoldDB" id="A0A292Z8I9"/>
<gene>
    <name evidence="3" type="ORF">SFOMI_0025</name>
</gene>
<dbReference type="EMBL" id="BEWI01000026">
    <property type="protein sequence ID" value="GAY19506.1"/>
    <property type="molecule type" value="Genomic_DNA"/>
</dbReference>
<feature type="domain" description="Antitoxin-like ribbon-helix-helix" evidence="2">
    <location>
        <begin position="33"/>
        <end position="80"/>
    </location>
</feature>
<sequence length="83" mass="9122">MARSTNARKSTAAPAEVEEPMLPIEAPRQQRNRIGKKSIAGRFDPAVARAFAILAAKEDSTIEAMLTEAVLDILQKYNQPIDK</sequence>
<evidence type="ECO:0000313" key="3">
    <source>
        <dbReference type="EMBL" id="GAY19506.1"/>
    </source>
</evidence>
<feature type="region of interest" description="Disordered" evidence="1">
    <location>
        <begin position="1"/>
        <end position="37"/>
    </location>
</feature>